<protein>
    <recommendedName>
        <fullName evidence="4">Tetratricopeptide repeat protein</fullName>
    </recommendedName>
</protein>
<keyword evidence="3" id="KW-1185">Reference proteome</keyword>
<dbReference type="Gene3D" id="1.25.40.10">
    <property type="entry name" value="Tetratricopeptide repeat domain"/>
    <property type="match status" value="2"/>
</dbReference>
<evidence type="ECO:0000256" key="1">
    <source>
        <dbReference type="SAM" id="Phobius"/>
    </source>
</evidence>
<evidence type="ECO:0008006" key="4">
    <source>
        <dbReference type="Google" id="ProtNLM"/>
    </source>
</evidence>
<proteinExistence type="predicted"/>
<reference evidence="2 3" key="1">
    <citation type="submission" date="2021-01" db="EMBL/GenBank/DDBJ databases">
        <title>Whole genome shotgun sequence of Planotetraspora kaengkrachanensis NBRC 104272.</title>
        <authorList>
            <person name="Komaki H."/>
            <person name="Tamura T."/>
        </authorList>
    </citation>
    <scope>NUCLEOTIDE SEQUENCE [LARGE SCALE GENOMIC DNA]</scope>
    <source>
        <strain evidence="2 3">NBRC 104272</strain>
    </source>
</reference>
<dbReference type="InterPro" id="IPR011990">
    <property type="entry name" value="TPR-like_helical_dom_sf"/>
</dbReference>
<dbReference type="RefSeq" id="WP_203883433.1">
    <property type="nucleotide sequence ID" value="NZ_BAABHH010000005.1"/>
</dbReference>
<dbReference type="AlphaFoldDB" id="A0A8J3M096"/>
<dbReference type="Pfam" id="PF13424">
    <property type="entry name" value="TPR_12"/>
    <property type="match status" value="4"/>
</dbReference>
<accession>A0A8J3M096</accession>
<dbReference type="SUPFAM" id="SSF48452">
    <property type="entry name" value="TPR-like"/>
    <property type="match status" value="3"/>
</dbReference>
<dbReference type="InterPro" id="IPR053137">
    <property type="entry name" value="NLR-like"/>
</dbReference>
<dbReference type="Proteomes" id="UP000630097">
    <property type="component" value="Unassembled WGS sequence"/>
</dbReference>
<dbReference type="EMBL" id="BONV01000012">
    <property type="protein sequence ID" value="GIG79985.1"/>
    <property type="molecule type" value="Genomic_DNA"/>
</dbReference>
<comment type="caution">
    <text evidence="2">The sequence shown here is derived from an EMBL/GenBank/DDBJ whole genome shotgun (WGS) entry which is preliminary data.</text>
</comment>
<evidence type="ECO:0000313" key="2">
    <source>
        <dbReference type="EMBL" id="GIG79985.1"/>
    </source>
</evidence>
<sequence length="827" mass="92118">MNNSKWQERRVLISVVGLAALGATAAVLTAFKVTDPWAISVAAVGVAVVTVLSGLVQEHYKRLAARRDDNALRVQDGCLVMPNGRLPKVVQIDDPVRLGVHPALVLSSFPDERPPVYVPRDVDEMVRERLADGGFVLLVGDSTAGKSRTAFEAMRATLPNHLLIAPHDRTALPTAIEHAARADSCVLWLSDLEHYLGTGGLTREHIARLTSGKGHRIILATLRSAEQTRLTSPSTDNDQVARSTSREIQETLEQAVPVRLARMFSPDELDRARSRTWDPRIASAVRKADEFGIAEYLASGPELQRDLDDAWDVGVNPRGAALVAAAIDCRRAGYSSPASRQLLERLHKTYLDAKGGHRLRPESPEQAWEWATRPRRATTALLTPMPSPESDRVAVFDYLVDLMQQREGPLAKVPEALIRCALEHVEQTEDADQIALIAERQGRYQLAEEAWRTSLTLRRGELGEEHPHTLISRGNLASVLGKLGRFEEAEAEHRAVLAILRRVLGEEHSLTLNSRNNRASVLGKMGRLQDAEAEHRAELAICRRVLGEEHSHTLTSRDNLALTLRDLGRLEEAEAEHRAVLTIRRRVLGEEHVDTLASRNNLALSLGGLGRLEDAEAEFRIVVDLCRRVLGEEHPEMLNIRNNLASVLGDLGRLQEAEAEYRAVLDVCRRLLGEEHPHTLNSRGNLASVLGDLGRLKEAEAEYRIVVNLYQRVLGQEHLHTLINRGNFARVLRKLGRLKEAEAENLSVLAIRRRTLGEEHPDTLNSRNNLAHVLEDLGRLEEAEAEFRIVVDLCRRVLGEEHPHTLTSRGNFARVLRKRGRLEEAEA</sequence>
<keyword evidence="1" id="KW-0472">Membrane</keyword>
<dbReference type="InterPro" id="IPR019734">
    <property type="entry name" value="TPR_rpt"/>
</dbReference>
<organism evidence="2 3">
    <name type="scientific">Planotetraspora kaengkrachanensis</name>
    <dbReference type="NCBI Taxonomy" id="575193"/>
    <lineage>
        <taxon>Bacteria</taxon>
        <taxon>Bacillati</taxon>
        <taxon>Actinomycetota</taxon>
        <taxon>Actinomycetes</taxon>
        <taxon>Streptosporangiales</taxon>
        <taxon>Streptosporangiaceae</taxon>
        <taxon>Planotetraspora</taxon>
    </lineage>
</organism>
<keyword evidence="1" id="KW-1133">Transmembrane helix</keyword>
<feature type="transmembrane region" description="Helical" evidence="1">
    <location>
        <begin position="12"/>
        <end position="31"/>
    </location>
</feature>
<dbReference type="Pfam" id="PF13374">
    <property type="entry name" value="TPR_10"/>
    <property type="match status" value="1"/>
</dbReference>
<name>A0A8J3M096_9ACTN</name>
<gene>
    <name evidence="2" type="ORF">Pka01_31120</name>
</gene>
<keyword evidence="1" id="KW-0812">Transmembrane</keyword>
<dbReference type="SMART" id="SM00028">
    <property type="entry name" value="TPR"/>
    <property type="match status" value="8"/>
</dbReference>
<evidence type="ECO:0000313" key="3">
    <source>
        <dbReference type="Proteomes" id="UP000630097"/>
    </source>
</evidence>
<dbReference type="PANTHER" id="PTHR46082:SF6">
    <property type="entry name" value="AAA+ ATPASE DOMAIN-CONTAINING PROTEIN-RELATED"/>
    <property type="match status" value="1"/>
</dbReference>
<dbReference type="PANTHER" id="PTHR46082">
    <property type="entry name" value="ATP/GTP-BINDING PROTEIN-RELATED"/>
    <property type="match status" value="1"/>
</dbReference>